<evidence type="ECO:0000313" key="2">
    <source>
        <dbReference type="EMBL" id="MBK9983679.1"/>
    </source>
</evidence>
<evidence type="ECO:0000259" key="1">
    <source>
        <dbReference type="PROSITE" id="PS51841"/>
    </source>
</evidence>
<protein>
    <submittedName>
        <fullName evidence="2">Lamin tail domain-containing protein</fullName>
    </submittedName>
</protein>
<feature type="domain" description="LTD" evidence="1">
    <location>
        <begin position="901"/>
        <end position="1013"/>
    </location>
</feature>
<dbReference type="InterPro" id="IPR059177">
    <property type="entry name" value="GH29D-like_dom"/>
</dbReference>
<reference evidence="2 3" key="1">
    <citation type="submission" date="2020-10" db="EMBL/GenBank/DDBJ databases">
        <title>Connecting structure to function with the recovery of over 1000 high-quality activated sludge metagenome-assembled genomes encoding full-length rRNA genes using long-read sequencing.</title>
        <authorList>
            <person name="Singleton C.M."/>
            <person name="Petriglieri F."/>
            <person name="Kristensen J.M."/>
            <person name="Kirkegaard R.H."/>
            <person name="Michaelsen T.Y."/>
            <person name="Andersen M.H."/>
            <person name="Karst S.M."/>
            <person name="Dueholm M.S."/>
            <person name="Nielsen P.H."/>
            <person name="Albertsen M."/>
        </authorList>
    </citation>
    <scope>NUCLEOTIDE SEQUENCE [LARGE SCALE GENOMIC DNA]</scope>
    <source>
        <strain evidence="2">Ribe_18-Q3-R11-54_MAXAC.273</strain>
    </source>
</reference>
<dbReference type="SUPFAM" id="SSF49785">
    <property type="entry name" value="Galactose-binding domain-like"/>
    <property type="match status" value="1"/>
</dbReference>
<comment type="caution">
    <text evidence="2">The sequence shown here is derived from an EMBL/GenBank/DDBJ whole genome shotgun (WGS) entry which is preliminary data.</text>
</comment>
<dbReference type="NCBIfam" id="TIGR04183">
    <property type="entry name" value="Por_Secre_tail"/>
    <property type="match status" value="1"/>
</dbReference>
<dbReference type="EMBL" id="JADKGY010000022">
    <property type="protein sequence ID" value="MBK9983679.1"/>
    <property type="molecule type" value="Genomic_DNA"/>
</dbReference>
<proteinExistence type="predicted"/>
<feature type="domain" description="LTD" evidence="1">
    <location>
        <begin position="1062"/>
        <end position="1195"/>
    </location>
</feature>
<dbReference type="Gene3D" id="2.60.120.260">
    <property type="entry name" value="Galactose-binding domain-like"/>
    <property type="match status" value="1"/>
</dbReference>
<name>A0A9D7XNR9_9BACT</name>
<dbReference type="InterPro" id="IPR001322">
    <property type="entry name" value="Lamin_tail_dom"/>
</dbReference>
<dbReference type="Proteomes" id="UP000808337">
    <property type="component" value="Unassembled WGS sequence"/>
</dbReference>
<evidence type="ECO:0000313" key="3">
    <source>
        <dbReference type="Proteomes" id="UP000808337"/>
    </source>
</evidence>
<accession>A0A9D7XNR9</accession>
<dbReference type="InterPro" id="IPR036415">
    <property type="entry name" value="Lamin_tail_dom_sf"/>
</dbReference>
<dbReference type="SUPFAM" id="SSF74853">
    <property type="entry name" value="Lamin A/C globular tail domain"/>
    <property type="match status" value="3"/>
</dbReference>
<sequence length="1314" mass="146330">MAGLLFLLPFQSHAQLILSEVAPTNYYQVPDENNEYPDWIEIYNAGASQQNLVGLSLSDSNKPKWTFPDYILGAGQRLLVFASGKNRGGLGQSKIDHWETALYEGDQWRLFIGTENPPTDWASVDFDDSAWTNAQGGFGYGDDDDVTPIPDSTLSFYSRRTFNVSDPSKLDSAILSIDYDDAFIAYLNGVEIARSANMVGTPDNTTLATFDHEAHIYSGGNPEVFPVSKSKLKELLITGQNALAVEIHNIDPGSSDLTARTWLHFGINTPDVFYGPNPPFFNDVSVTTFHTNFKIGFGETVKLFDVDGLAADSIAIPYLLPGNSIMRLDDISDWCLTDSSTADAPNGNKCLSGYTETPVISPAAGFYQTDQTISITGNNVHYTTDGSVPLDASPLYTGPFDISSTSVIRARSFEPGRLAGEAADASYFIGESSQLPVLSITANPGDLFNDGSGGLAAYDNYNSGNRAPVHLEYFDKDRSLAFSENASLRPVGGYSIGFDQKSMQFSFDEDFGAKDDVHYPIFGRDKPGITSYREFRVRNMDDDWNSTRIRDVLANQLTLPTHCASEGYQHMAVFINGQYWGHYAGREVTNEFYVRDNHGADPDLVEEILTSYFENNHYLADEGTDVDFFDMSDYIIQHDMNNPVYFAAAKKRVDWENWVDYFAAEMYLANGDWFSSMYFNNLRMYRAPDVRWRFLIFDVTYAQGNGVSVTTNILDEALAHPAFPNRYTDMMNSFLLNPEFKRYFINRFADLMNEYWTPEKAGTIIDDNATEIASEINRQSARWGSQDSVSWRNQLHDLKEFHVVRRIYQRNQIEDYFGLNDQVDLSLQVEPAGAGVIHINTIVPKTYPWAGIYFDGNPVTITAVANPGYTFDHWENSFSIDTFGQSVTINLKPFSEFTAHFTGTAQPVALELSEVNYQSDVTRDAGDWFEIRNAADYAIDLTDFKMQDREWYNAFPVPAGTILQPNERVVVVEDEDKFSVQHPEVLNKVGSTLFRLDNSGDQIRVVDRTGTNVLQASFDNKSPWPCTPAGFGRTLERYPGINDPDQPQSWFDGCMGGSPGDAFSPCADYLIVSEINYHSANAEDAGDWLEIKNQLDIPVDLSGWSIRDDDDTHQFTIPDGTVLSAGKYLVVCENKEDFNAVHPAVPFLIGDLGFGLGNGGDVIRLYDESGKLQLSICYDDSDPWTTEADGNGYTLELGDAYVNLNDPFNWFAGCLGGSPGGPYNSECLPVGIRPVLTSNEMVIFPNPVDQELTVQVAGKVAGEVRVTDIYGKIIFRQEFSSQSTTINTGEWGAGIYFVTTEVNGNTKTEKVVKR</sequence>
<dbReference type="InterPro" id="IPR026444">
    <property type="entry name" value="Secre_tail"/>
</dbReference>
<dbReference type="Pfam" id="PF18962">
    <property type="entry name" value="Por_Secre_tail"/>
    <property type="match status" value="1"/>
</dbReference>
<feature type="domain" description="LTD" evidence="1">
    <location>
        <begin position="6"/>
        <end position="203"/>
    </location>
</feature>
<dbReference type="InterPro" id="IPR014867">
    <property type="entry name" value="Spore_coat_CotH_CotH2/3/7"/>
</dbReference>
<dbReference type="PROSITE" id="PS51841">
    <property type="entry name" value="LTD"/>
    <property type="match status" value="3"/>
</dbReference>
<gene>
    <name evidence="2" type="ORF">IPP15_15090</name>
</gene>
<dbReference type="Gene3D" id="2.60.40.1260">
    <property type="entry name" value="Lamin Tail domain"/>
    <property type="match status" value="2"/>
</dbReference>
<dbReference type="Pfam" id="PF08757">
    <property type="entry name" value="CotH"/>
    <property type="match status" value="1"/>
</dbReference>
<dbReference type="Pfam" id="PF13290">
    <property type="entry name" value="CHB_HEX_C_1"/>
    <property type="match status" value="1"/>
</dbReference>
<dbReference type="InterPro" id="IPR008979">
    <property type="entry name" value="Galactose-bd-like_sf"/>
</dbReference>
<organism evidence="2 3">
    <name type="scientific">Candidatus Opimibacter skivensis</name>
    <dbReference type="NCBI Taxonomy" id="2982028"/>
    <lineage>
        <taxon>Bacteria</taxon>
        <taxon>Pseudomonadati</taxon>
        <taxon>Bacteroidota</taxon>
        <taxon>Saprospiria</taxon>
        <taxon>Saprospirales</taxon>
        <taxon>Saprospiraceae</taxon>
        <taxon>Candidatus Opimibacter</taxon>
    </lineage>
</organism>
<dbReference type="Pfam" id="PF00932">
    <property type="entry name" value="LTD"/>
    <property type="match status" value="3"/>
</dbReference>